<name>A0A0G4ESS4_VITBC</name>
<protein>
    <submittedName>
        <fullName evidence="1">Uncharacterized protein</fullName>
    </submittedName>
</protein>
<evidence type="ECO:0000313" key="2">
    <source>
        <dbReference type="Proteomes" id="UP000041254"/>
    </source>
</evidence>
<organism evidence="1 2">
    <name type="scientific">Vitrella brassicaformis (strain CCMP3155)</name>
    <dbReference type="NCBI Taxonomy" id="1169540"/>
    <lineage>
        <taxon>Eukaryota</taxon>
        <taxon>Sar</taxon>
        <taxon>Alveolata</taxon>
        <taxon>Colpodellida</taxon>
        <taxon>Vitrellaceae</taxon>
        <taxon>Vitrella</taxon>
    </lineage>
</organism>
<dbReference type="InParanoid" id="A0A0G4ESS4"/>
<dbReference type="VEuPathDB" id="CryptoDB:Vbra_8070"/>
<dbReference type="Proteomes" id="UP000041254">
    <property type="component" value="Unassembled WGS sequence"/>
</dbReference>
<dbReference type="AlphaFoldDB" id="A0A0G4ESS4"/>
<evidence type="ECO:0000313" key="1">
    <source>
        <dbReference type="EMBL" id="CEM00929.1"/>
    </source>
</evidence>
<reference evidence="1 2" key="1">
    <citation type="submission" date="2014-11" db="EMBL/GenBank/DDBJ databases">
        <authorList>
            <person name="Zhu J."/>
            <person name="Qi W."/>
            <person name="Song R."/>
        </authorList>
    </citation>
    <scope>NUCLEOTIDE SEQUENCE [LARGE SCALE GENOMIC DNA]</scope>
</reference>
<keyword evidence="2" id="KW-1185">Reference proteome</keyword>
<accession>A0A0G4ESS4</accession>
<proteinExistence type="predicted"/>
<sequence>MCFNVRQFGGSFHTIGDIKSFLYDGGMVRGATSSADVVIIGCETAGDDELIEQRLGDRGKTKADPIVMKRLVQIPPYDVPHDANAPREVTPNA</sequence>
<gene>
    <name evidence="1" type="ORF">Vbra_8070</name>
</gene>
<dbReference type="EMBL" id="CDMY01000302">
    <property type="protein sequence ID" value="CEM00929.1"/>
    <property type="molecule type" value="Genomic_DNA"/>
</dbReference>